<evidence type="ECO:0000256" key="10">
    <source>
        <dbReference type="RuleBase" id="RU364128"/>
    </source>
</evidence>
<organism evidence="12 13">
    <name type="scientific">Starmerella bacillaris</name>
    <name type="common">Yeast</name>
    <name type="synonym">Candida zemplinina</name>
    <dbReference type="NCBI Taxonomy" id="1247836"/>
    <lineage>
        <taxon>Eukaryota</taxon>
        <taxon>Fungi</taxon>
        <taxon>Dikarya</taxon>
        <taxon>Ascomycota</taxon>
        <taxon>Saccharomycotina</taxon>
        <taxon>Dipodascomycetes</taxon>
        <taxon>Dipodascales</taxon>
        <taxon>Trichomonascaceae</taxon>
        <taxon>Starmerella</taxon>
    </lineage>
</organism>
<evidence type="ECO:0000256" key="6">
    <source>
        <dbReference type="ARBA" id="ARBA00023054"/>
    </source>
</evidence>
<reference evidence="12 13" key="1">
    <citation type="journal article" date="2023" name="Elife">
        <title>Identification of key yeast species and microbe-microbe interactions impacting larval growth of Drosophila in the wild.</title>
        <authorList>
            <person name="Mure A."/>
            <person name="Sugiura Y."/>
            <person name="Maeda R."/>
            <person name="Honda K."/>
            <person name="Sakurai N."/>
            <person name="Takahashi Y."/>
            <person name="Watada M."/>
            <person name="Katoh T."/>
            <person name="Gotoh A."/>
            <person name="Gotoh Y."/>
            <person name="Taniguchi I."/>
            <person name="Nakamura K."/>
            <person name="Hayashi T."/>
            <person name="Katayama T."/>
            <person name="Uemura T."/>
            <person name="Hattori Y."/>
        </authorList>
    </citation>
    <scope>NUCLEOTIDE SEQUENCE [LARGE SCALE GENOMIC DNA]</scope>
    <source>
        <strain evidence="12 13">SB-73</strain>
    </source>
</reference>
<feature type="transmembrane region" description="Helical" evidence="10">
    <location>
        <begin position="183"/>
        <end position="203"/>
    </location>
</feature>
<dbReference type="GO" id="GO:0007007">
    <property type="term" value="P:inner mitochondrial membrane organization"/>
    <property type="evidence" value="ECO:0007669"/>
    <property type="project" value="TreeGrafter"/>
</dbReference>
<evidence type="ECO:0000256" key="3">
    <source>
        <dbReference type="ARBA" id="ARBA00022792"/>
    </source>
</evidence>
<comment type="similarity">
    <text evidence="1 10">Belongs to the SHE9 family.</text>
</comment>
<evidence type="ECO:0000313" key="13">
    <source>
        <dbReference type="Proteomes" id="UP001362899"/>
    </source>
</evidence>
<dbReference type="PANTHER" id="PTHR31961:SF3">
    <property type="entry name" value="SENSITIVE TO HIGH EXPRESSION PROTEIN 9, MITOCHONDRIAL"/>
    <property type="match status" value="1"/>
</dbReference>
<keyword evidence="7 10" id="KW-0496">Mitochondrion</keyword>
<dbReference type="Pfam" id="PF05546">
    <property type="entry name" value="She9_MDM33"/>
    <property type="match status" value="1"/>
</dbReference>
<protein>
    <recommendedName>
        <fullName evidence="10">Sensitive to high expression protein 9, mitochondrial</fullName>
    </recommendedName>
</protein>
<comment type="function">
    <text evidence="9">Required for the maintenance of the structure of the mitochondrial inner membrane. Involved in mitochondrial morphology. Causes growth arrest when highly overexpressed.</text>
</comment>
<dbReference type="AlphaFoldDB" id="A0AAV5RH91"/>
<name>A0AAV5RH91_STABA</name>
<feature type="transmembrane region" description="Helical" evidence="10">
    <location>
        <begin position="295"/>
        <end position="314"/>
    </location>
</feature>
<comment type="subunit">
    <text evidence="10">Homooligomer.</text>
</comment>
<keyword evidence="6 11" id="KW-0175">Coiled coil</keyword>
<comment type="subcellular location">
    <subcellularLocation>
        <location evidence="10">Mitochondrion inner membrane</location>
        <topology evidence="10">Multi-pass membrane protein</topology>
    </subcellularLocation>
</comment>
<evidence type="ECO:0000256" key="2">
    <source>
        <dbReference type="ARBA" id="ARBA00022692"/>
    </source>
</evidence>
<gene>
    <name evidence="12" type="ORF">DASB73_013200</name>
</gene>
<accession>A0AAV5RH91</accession>
<dbReference type="InterPro" id="IPR008839">
    <property type="entry name" value="MDM33_fungi"/>
</dbReference>
<evidence type="ECO:0000256" key="5">
    <source>
        <dbReference type="ARBA" id="ARBA00022989"/>
    </source>
</evidence>
<dbReference type="GO" id="GO:0005743">
    <property type="term" value="C:mitochondrial inner membrane"/>
    <property type="evidence" value="ECO:0007669"/>
    <property type="project" value="UniProtKB-SubCell"/>
</dbReference>
<feature type="coiled-coil region" evidence="11">
    <location>
        <begin position="138"/>
        <end position="165"/>
    </location>
</feature>
<evidence type="ECO:0000256" key="9">
    <source>
        <dbReference type="ARBA" id="ARBA00024807"/>
    </source>
</evidence>
<evidence type="ECO:0000256" key="4">
    <source>
        <dbReference type="ARBA" id="ARBA00022946"/>
    </source>
</evidence>
<dbReference type="EMBL" id="BTGC01000003">
    <property type="protein sequence ID" value="GMM50362.1"/>
    <property type="molecule type" value="Genomic_DNA"/>
</dbReference>
<feature type="coiled-coil region" evidence="11">
    <location>
        <begin position="64"/>
        <end position="91"/>
    </location>
</feature>
<sequence>MNFVGKARLIGSFWLTKAPNRIAQRLQTAQVRHISQWQSRINKLDALFISGITRFHEISGYAHIEQLKTRIGDLDKKISSARQQVRDTRAQYTDCLLLRQTKQKEINELLMRKQAWQPADLERFTQLYKDDHQIQQDVKEAKEVYERSEHDLEELQMTLSKLTSARYREEQLWSDKIRQASTWGTLVLMGVNLLLFIVVQLFLEPWKRRRMLNGFEKKVETMFNEHEAALKLNSSTEGTADVQCTEGSQTVQTVQTTGTTEGAQGVQSNMGPELSWNNLTQRLTQKPVILTSEELLAMAGGLVLLTGVIVKISTN</sequence>
<evidence type="ECO:0000256" key="1">
    <source>
        <dbReference type="ARBA" id="ARBA00007472"/>
    </source>
</evidence>
<comment type="caution">
    <text evidence="12">The sequence shown here is derived from an EMBL/GenBank/DDBJ whole genome shotgun (WGS) entry which is preliminary data.</text>
</comment>
<keyword evidence="13" id="KW-1185">Reference proteome</keyword>
<keyword evidence="2 10" id="KW-0812">Transmembrane</keyword>
<keyword evidence="4 10" id="KW-0809">Transit peptide</keyword>
<dbReference type="PANTHER" id="PTHR31961">
    <property type="entry name" value="SENSITIVE TO HIGH EXPRESSION PROTEIN 9, MITOCHONDRIAL"/>
    <property type="match status" value="1"/>
</dbReference>
<evidence type="ECO:0000256" key="7">
    <source>
        <dbReference type="ARBA" id="ARBA00023128"/>
    </source>
</evidence>
<evidence type="ECO:0000256" key="8">
    <source>
        <dbReference type="ARBA" id="ARBA00023136"/>
    </source>
</evidence>
<keyword evidence="3 10" id="KW-0999">Mitochondrion inner membrane</keyword>
<evidence type="ECO:0000313" key="12">
    <source>
        <dbReference type="EMBL" id="GMM50362.1"/>
    </source>
</evidence>
<keyword evidence="8 10" id="KW-0472">Membrane</keyword>
<keyword evidence="5 10" id="KW-1133">Transmembrane helix</keyword>
<evidence type="ECO:0000256" key="11">
    <source>
        <dbReference type="SAM" id="Coils"/>
    </source>
</evidence>
<dbReference type="Proteomes" id="UP001362899">
    <property type="component" value="Unassembled WGS sequence"/>
</dbReference>
<proteinExistence type="inferred from homology"/>